<evidence type="ECO:0000313" key="2">
    <source>
        <dbReference type="EMBL" id="MFC4873140.1"/>
    </source>
</evidence>
<proteinExistence type="predicted"/>
<keyword evidence="3" id="KW-1185">Reference proteome</keyword>
<reference evidence="3" key="1">
    <citation type="journal article" date="2019" name="Int. J. Syst. Evol. Microbiol.">
        <title>The Global Catalogue of Microorganisms (GCM) 10K type strain sequencing project: providing services to taxonomists for standard genome sequencing and annotation.</title>
        <authorList>
            <consortium name="The Broad Institute Genomics Platform"/>
            <consortium name="The Broad Institute Genome Sequencing Center for Infectious Disease"/>
            <person name="Wu L."/>
            <person name="Ma J."/>
        </authorList>
    </citation>
    <scope>NUCLEOTIDE SEQUENCE [LARGE SCALE GENOMIC DNA]</scope>
    <source>
        <strain evidence="3">CGMCC 4.7466</strain>
    </source>
</reference>
<protein>
    <submittedName>
        <fullName evidence="2">Uncharacterized protein</fullName>
    </submittedName>
</protein>
<name>A0ABV9T4M3_9BACT</name>
<dbReference type="EMBL" id="JBHSJJ010000009">
    <property type="protein sequence ID" value="MFC4873140.1"/>
    <property type="molecule type" value="Genomic_DNA"/>
</dbReference>
<feature type="region of interest" description="Disordered" evidence="1">
    <location>
        <begin position="66"/>
        <end position="94"/>
    </location>
</feature>
<gene>
    <name evidence="2" type="ORF">ACFPFU_15685</name>
</gene>
<dbReference type="Proteomes" id="UP001595818">
    <property type="component" value="Unassembled WGS sequence"/>
</dbReference>
<accession>A0ABV9T4M3</accession>
<sequence length="133" mass="15826">MILFNYPNNSHGMPVSEGKDETIKRLAYDHLGRCYLLLKQIPTHEYDEVDDEIIHLYSFQTGRYYPTLQNPPLEDDPEIGPPEEEPTDFPDEEEIEYDEDLREIEEEEGMDEIDPDIRREVRKLDEDMVHEKN</sequence>
<dbReference type="RefSeq" id="WP_377065723.1">
    <property type="nucleotide sequence ID" value="NZ_JBHSJJ010000009.1"/>
</dbReference>
<comment type="caution">
    <text evidence="2">The sequence shown here is derived from an EMBL/GenBank/DDBJ whole genome shotgun (WGS) entry which is preliminary data.</text>
</comment>
<organism evidence="2 3">
    <name type="scientific">Negadavirga shengliensis</name>
    <dbReference type="NCBI Taxonomy" id="1389218"/>
    <lineage>
        <taxon>Bacteria</taxon>
        <taxon>Pseudomonadati</taxon>
        <taxon>Bacteroidota</taxon>
        <taxon>Cytophagia</taxon>
        <taxon>Cytophagales</taxon>
        <taxon>Cyclobacteriaceae</taxon>
        <taxon>Negadavirga</taxon>
    </lineage>
</organism>
<feature type="compositionally biased region" description="Acidic residues" evidence="1">
    <location>
        <begin position="73"/>
        <end position="94"/>
    </location>
</feature>
<evidence type="ECO:0000313" key="3">
    <source>
        <dbReference type="Proteomes" id="UP001595818"/>
    </source>
</evidence>
<evidence type="ECO:0000256" key="1">
    <source>
        <dbReference type="SAM" id="MobiDB-lite"/>
    </source>
</evidence>